<evidence type="ECO:0000256" key="8">
    <source>
        <dbReference type="ARBA" id="ARBA00023033"/>
    </source>
</evidence>
<evidence type="ECO:0000313" key="10">
    <source>
        <dbReference type="EMBL" id="KZT54143.1"/>
    </source>
</evidence>
<dbReference type="CDD" id="cd11065">
    <property type="entry name" value="CYP64-like"/>
    <property type="match status" value="1"/>
</dbReference>
<protein>
    <submittedName>
        <fullName evidence="10">Cytochrome P450</fullName>
    </submittedName>
</protein>
<evidence type="ECO:0000256" key="4">
    <source>
        <dbReference type="ARBA" id="ARBA00022617"/>
    </source>
</evidence>
<dbReference type="Gene3D" id="1.10.630.10">
    <property type="entry name" value="Cytochrome P450"/>
    <property type="match status" value="1"/>
</dbReference>
<name>A0A165E5L7_9BASI</name>
<comment type="pathway">
    <text evidence="2">Secondary metabolite biosynthesis.</text>
</comment>
<dbReference type="GO" id="GO:0004497">
    <property type="term" value="F:monooxygenase activity"/>
    <property type="evidence" value="ECO:0007669"/>
    <property type="project" value="UniProtKB-KW"/>
</dbReference>
<keyword evidence="11" id="KW-1185">Reference proteome</keyword>
<dbReference type="InterPro" id="IPR050364">
    <property type="entry name" value="Cytochrome_P450_fung"/>
</dbReference>
<dbReference type="Proteomes" id="UP000076842">
    <property type="component" value="Unassembled WGS sequence"/>
</dbReference>
<organism evidence="10 11">
    <name type="scientific">Calocera cornea HHB12733</name>
    <dbReference type="NCBI Taxonomy" id="1353952"/>
    <lineage>
        <taxon>Eukaryota</taxon>
        <taxon>Fungi</taxon>
        <taxon>Dikarya</taxon>
        <taxon>Basidiomycota</taxon>
        <taxon>Agaricomycotina</taxon>
        <taxon>Dacrymycetes</taxon>
        <taxon>Dacrymycetales</taxon>
        <taxon>Dacrymycetaceae</taxon>
        <taxon>Calocera</taxon>
    </lineage>
</organism>
<dbReference type="PANTHER" id="PTHR46300">
    <property type="entry name" value="P450, PUTATIVE (EUROFUNG)-RELATED-RELATED"/>
    <property type="match status" value="1"/>
</dbReference>
<evidence type="ECO:0000256" key="1">
    <source>
        <dbReference type="ARBA" id="ARBA00001971"/>
    </source>
</evidence>
<accession>A0A165E5L7</accession>
<dbReference type="PRINTS" id="PR00385">
    <property type="entry name" value="P450"/>
</dbReference>
<dbReference type="GO" id="GO:0020037">
    <property type="term" value="F:heme binding"/>
    <property type="evidence" value="ECO:0007669"/>
    <property type="project" value="InterPro"/>
</dbReference>
<dbReference type="Pfam" id="PF00067">
    <property type="entry name" value="p450"/>
    <property type="match status" value="1"/>
</dbReference>
<comment type="similarity">
    <text evidence="3">Belongs to the cytochrome P450 family.</text>
</comment>
<gene>
    <name evidence="10" type="ORF">CALCODRAFT_485819</name>
</gene>
<evidence type="ECO:0000256" key="6">
    <source>
        <dbReference type="ARBA" id="ARBA00023002"/>
    </source>
</evidence>
<dbReference type="InterPro" id="IPR036396">
    <property type="entry name" value="Cyt_P450_sf"/>
</dbReference>
<evidence type="ECO:0000256" key="2">
    <source>
        <dbReference type="ARBA" id="ARBA00005179"/>
    </source>
</evidence>
<dbReference type="AlphaFoldDB" id="A0A165E5L7"/>
<dbReference type="PRINTS" id="PR00463">
    <property type="entry name" value="EP450I"/>
</dbReference>
<dbReference type="PANTHER" id="PTHR46300:SF7">
    <property type="entry name" value="P450, PUTATIVE (EUROFUNG)-RELATED"/>
    <property type="match status" value="1"/>
</dbReference>
<sequence length="512" mass="57155">MSILLPAVLAVLLAVIIYYLLPSRSRLPPGPPALPLLGNLPQLLPSPLFLRLHSLTSKYGDLYTLRLPGNTIVVLGSARAQADVLDRLGAVTSGRPRFVMAGEIMTRNLLYVFMPYGERWRRLRRVTHEGFNVRACAAYYPFQTSEAANLVLSLLPSPSPSNASPQSLPDKLKHASAASTWRSLYSGPSLTAEDEERVRRVDQVGEDVLKASMPLASVVDVFPWLDALPQWAAPWRRQGEAWFSRTDAFYREMLELGRRQEKGVEHHKGFIASTADSFDRFEVTEQEAAWTAGGLFGAGVETTAASLHVFVQAMILYPSVALTAQRHIHAVCGGRPPSFDDRERLPYLQAMVKEVLRWKPVAALGVPHVAEEDVEYRGYVIPKGTLLMGNIWSISHDPAFFPSPDTFDPTRFLDEKGQVKEPFPDYHDDTVAYGAGRRICPGRDFANNTLFIDMAYLLWAFDFAPGADKRGMQVLPDPDKYQDHGLMIHPALFPYTLTPRRPDLREMLASAL</sequence>
<dbReference type="GO" id="GO:0005506">
    <property type="term" value="F:iron ion binding"/>
    <property type="evidence" value="ECO:0007669"/>
    <property type="project" value="InterPro"/>
</dbReference>
<keyword evidence="8" id="KW-0503">Monooxygenase</keyword>
<dbReference type="STRING" id="1353952.A0A165E5L7"/>
<dbReference type="OrthoDB" id="2789670at2759"/>
<evidence type="ECO:0000256" key="7">
    <source>
        <dbReference type="ARBA" id="ARBA00023004"/>
    </source>
</evidence>
<feature type="binding site" description="axial binding residue" evidence="9">
    <location>
        <position position="440"/>
    </location>
    <ligand>
        <name>heme</name>
        <dbReference type="ChEBI" id="CHEBI:30413"/>
    </ligand>
    <ligandPart>
        <name>Fe</name>
        <dbReference type="ChEBI" id="CHEBI:18248"/>
    </ligandPart>
</feature>
<dbReference type="InterPro" id="IPR001128">
    <property type="entry name" value="Cyt_P450"/>
</dbReference>
<dbReference type="InterPro" id="IPR002401">
    <property type="entry name" value="Cyt_P450_E_grp-I"/>
</dbReference>
<evidence type="ECO:0000256" key="5">
    <source>
        <dbReference type="ARBA" id="ARBA00022723"/>
    </source>
</evidence>
<evidence type="ECO:0000256" key="3">
    <source>
        <dbReference type="ARBA" id="ARBA00010617"/>
    </source>
</evidence>
<comment type="cofactor">
    <cofactor evidence="1 9">
        <name>heme</name>
        <dbReference type="ChEBI" id="CHEBI:30413"/>
    </cofactor>
</comment>
<keyword evidence="4 9" id="KW-0349">Heme</keyword>
<evidence type="ECO:0000256" key="9">
    <source>
        <dbReference type="PIRSR" id="PIRSR602401-1"/>
    </source>
</evidence>
<dbReference type="SUPFAM" id="SSF48264">
    <property type="entry name" value="Cytochrome P450"/>
    <property type="match status" value="1"/>
</dbReference>
<dbReference type="InParanoid" id="A0A165E5L7"/>
<evidence type="ECO:0000313" key="11">
    <source>
        <dbReference type="Proteomes" id="UP000076842"/>
    </source>
</evidence>
<dbReference type="GO" id="GO:0016705">
    <property type="term" value="F:oxidoreductase activity, acting on paired donors, with incorporation or reduction of molecular oxygen"/>
    <property type="evidence" value="ECO:0007669"/>
    <property type="project" value="InterPro"/>
</dbReference>
<proteinExistence type="inferred from homology"/>
<keyword evidence="5 9" id="KW-0479">Metal-binding</keyword>
<reference evidence="10 11" key="1">
    <citation type="journal article" date="2016" name="Mol. Biol. Evol.">
        <title>Comparative Genomics of Early-Diverging Mushroom-Forming Fungi Provides Insights into the Origins of Lignocellulose Decay Capabilities.</title>
        <authorList>
            <person name="Nagy L.G."/>
            <person name="Riley R."/>
            <person name="Tritt A."/>
            <person name="Adam C."/>
            <person name="Daum C."/>
            <person name="Floudas D."/>
            <person name="Sun H."/>
            <person name="Yadav J.S."/>
            <person name="Pangilinan J."/>
            <person name="Larsson K.H."/>
            <person name="Matsuura K."/>
            <person name="Barry K."/>
            <person name="Labutti K."/>
            <person name="Kuo R."/>
            <person name="Ohm R.A."/>
            <person name="Bhattacharya S.S."/>
            <person name="Shirouzu T."/>
            <person name="Yoshinaga Y."/>
            <person name="Martin F.M."/>
            <person name="Grigoriev I.V."/>
            <person name="Hibbett D.S."/>
        </authorList>
    </citation>
    <scope>NUCLEOTIDE SEQUENCE [LARGE SCALE GENOMIC DNA]</scope>
    <source>
        <strain evidence="10 11">HHB12733</strain>
    </source>
</reference>
<dbReference type="EMBL" id="KV424021">
    <property type="protein sequence ID" value="KZT54143.1"/>
    <property type="molecule type" value="Genomic_DNA"/>
</dbReference>
<keyword evidence="6" id="KW-0560">Oxidoreductase</keyword>
<keyword evidence="7 9" id="KW-0408">Iron</keyword>